<comment type="similarity">
    <text evidence="2">Belongs to the 'phage' integrase family.</text>
</comment>
<keyword evidence="3" id="KW-0963">Cytoplasm</keyword>
<protein>
    <submittedName>
        <fullName evidence="12">Integron integrase</fullName>
    </submittedName>
</protein>
<dbReference type="GO" id="GO:0015074">
    <property type="term" value="P:DNA integration"/>
    <property type="evidence" value="ECO:0007669"/>
    <property type="project" value="UniProtKB-KW"/>
</dbReference>
<organism evidence="12 13">
    <name type="scientific">Methylomonas methanica (strain DSM 25384 / MC09)</name>
    <dbReference type="NCBI Taxonomy" id="857087"/>
    <lineage>
        <taxon>Bacteria</taxon>
        <taxon>Pseudomonadati</taxon>
        <taxon>Pseudomonadota</taxon>
        <taxon>Gammaproteobacteria</taxon>
        <taxon>Methylococcales</taxon>
        <taxon>Methylococcaceae</taxon>
        <taxon>Methylomonas</taxon>
    </lineage>
</organism>
<proteinExistence type="inferred from homology"/>
<keyword evidence="6" id="KW-0233">DNA recombination</keyword>
<accession>G0A0P4</accession>
<evidence type="ECO:0000256" key="7">
    <source>
        <dbReference type="ARBA" id="ARBA00037721"/>
    </source>
</evidence>
<evidence type="ECO:0000256" key="1">
    <source>
        <dbReference type="ARBA" id="ARBA00004496"/>
    </source>
</evidence>
<dbReference type="STRING" id="857087.Metme_1559"/>
<evidence type="ECO:0000256" key="3">
    <source>
        <dbReference type="ARBA" id="ARBA00022490"/>
    </source>
</evidence>
<evidence type="ECO:0000256" key="2">
    <source>
        <dbReference type="ARBA" id="ARBA00008857"/>
    </source>
</evidence>
<reference key="2">
    <citation type="submission" date="2011-05" db="EMBL/GenBank/DDBJ databases">
        <title>Complete genome sequence of the aerobic marine methanotroph Methylomonas methanica MC09.</title>
        <authorList>
            <person name="Boden R."/>
            <person name="Cunliffe M."/>
            <person name="Scanlan J."/>
            <person name="Moussard H."/>
            <person name="Kits K.D."/>
            <person name="Klotz M."/>
            <person name="Jetten M."/>
            <person name="Vuilleumier S."/>
            <person name="Han J."/>
            <person name="Peters L."/>
            <person name="Mikhailova N."/>
            <person name="Teshima H."/>
            <person name="Tapia R."/>
            <person name="Kyrpides N."/>
            <person name="Ivanova N."/>
            <person name="Pagani I."/>
            <person name="Cheng J.-F."/>
            <person name="Goodwin L."/>
            <person name="Han C."/>
            <person name="Hauser L."/>
            <person name="Land M."/>
            <person name="Lapidus A."/>
            <person name="Lucas S."/>
            <person name="Pitluck S."/>
            <person name="Woyke T."/>
            <person name="Stein L.Y."/>
            <person name="Murrell C."/>
        </authorList>
    </citation>
    <scope>NUCLEOTIDE SEQUENCE</scope>
    <source>
        <strain>MC09</strain>
    </source>
</reference>
<dbReference type="SUPFAM" id="SSF56349">
    <property type="entry name" value="DNA breaking-rejoining enzymes"/>
    <property type="match status" value="1"/>
</dbReference>
<dbReference type="InterPro" id="IPR050090">
    <property type="entry name" value="Tyrosine_recombinase_XerCD"/>
</dbReference>
<dbReference type="OrthoDB" id="9801717at2"/>
<dbReference type="PROSITE" id="PS51898">
    <property type="entry name" value="TYR_RECOMBINASE"/>
    <property type="match status" value="1"/>
</dbReference>
<dbReference type="InterPro" id="IPR004107">
    <property type="entry name" value="Integrase_SAM-like_N"/>
</dbReference>
<evidence type="ECO:0000313" key="12">
    <source>
        <dbReference type="EMBL" id="AEF99978.1"/>
    </source>
</evidence>
<evidence type="ECO:0000256" key="8">
    <source>
        <dbReference type="ARBA" id="ARBA00038613"/>
    </source>
</evidence>
<comment type="subcellular location">
    <subcellularLocation>
        <location evidence="1">Cytoplasm</location>
    </subcellularLocation>
</comment>
<feature type="domain" description="Core-binding (CB)" evidence="11">
    <location>
        <begin position="6"/>
        <end position="89"/>
    </location>
</feature>
<keyword evidence="5 9" id="KW-0238">DNA-binding</keyword>
<dbReference type="CDD" id="cd01193">
    <property type="entry name" value="INT_IntI_C"/>
    <property type="match status" value="1"/>
</dbReference>
<dbReference type="eggNOG" id="COG4974">
    <property type="taxonomic scope" value="Bacteria"/>
</dbReference>
<dbReference type="InterPro" id="IPR010998">
    <property type="entry name" value="Integrase_recombinase_N"/>
</dbReference>
<keyword evidence="4" id="KW-0229">DNA integration</keyword>
<comment type="function">
    <text evidence="7">Site-specific tyrosine recombinase, which acts by catalyzing the cutting and rejoining of the recombining DNA molecules. The XerC-XerD complex is essential to convert dimers of the bacterial chromosome into monomers to permit their segregation at cell division. It also contributes to the segregational stability of plasmids.</text>
</comment>
<dbReference type="FunFam" id="1.10.443.10:FF:000007">
    <property type="entry name" value="Tyrosine recombinase XerC"/>
    <property type="match status" value="1"/>
</dbReference>
<dbReference type="InterPro" id="IPR011946">
    <property type="entry name" value="Integrase_integron-type"/>
</dbReference>
<gene>
    <name evidence="12" type="ordered locus">Metme_1559</name>
</gene>
<keyword evidence="13" id="KW-1185">Reference proteome</keyword>
<dbReference type="InterPro" id="IPR044068">
    <property type="entry name" value="CB"/>
</dbReference>
<dbReference type="InterPro" id="IPR011010">
    <property type="entry name" value="DNA_brk_join_enz"/>
</dbReference>
<dbReference type="Pfam" id="PF00589">
    <property type="entry name" value="Phage_integrase"/>
    <property type="match status" value="1"/>
</dbReference>
<dbReference type="Gene3D" id="1.10.443.10">
    <property type="entry name" value="Intergrase catalytic core"/>
    <property type="match status" value="1"/>
</dbReference>
<evidence type="ECO:0000259" key="11">
    <source>
        <dbReference type="PROSITE" id="PS51900"/>
    </source>
</evidence>
<dbReference type="KEGG" id="mmt:Metme_1559"/>
<evidence type="ECO:0000256" key="4">
    <source>
        <dbReference type="ARBA" id="ARBA00022908"/>
    </source>
</evidence>
<evidence type="ECO:0000313" key="13">
    <source>
        <dbReference type="Proteomes" id="UP000008888"/>
    </source>
</evidence>
<dbReference type="GO" id="GO:0005737">
    <property type="term" value="C:cytoplasm"/>
    <property type="evidence" value="ECO:0007669"/>
    <property type="project" value="UniProtKB-SubCell"/>
</dbReference>
<reference evidence="12 13" key="1">
    <citation type="journal article" date="2011" name="J. Bacteriol.">
        <title>Complete Genome Sequence of the Aerobic Marine Methanotroph Methylomonas methanica MC09.</title>
        <authorList>
            <person name="Boden R."/>
            <person name="Cunliffe M."/>
            <person name="Scanlan J."/>
            <person name="Moussard H."/>
            <person name="Kits K.D."/>
            <person name="Klotz M.G."/>
            <person name="Jetten M.S."/>
            <person name="Vuilleumier S."/>
            <person name="Han J."/>
            <person name="Peters L."/>
            <person name="Mikhailova N."/>
            <person name="Teshima H."/>
            <person name="Tapia R."/>
            <person name="Kyrpides N."/>
            <person name="Ivanova N."/>
            <person name="Pagani I."/>
            <person name="Cheng J.F."/>
            <person name="Goodwin L."/>
            <person name="Han C."/>
            <person name="Hauser L."/>
            <person name="Land M.L."/>
            <person name="Lapidus A."/>
            <person name="Lucas S."/>
            <person name="Pitluck S."/>
            <person name="Woyke T."/>
            <person name="Stein L."/>
            <person name="Murrell J.C."/>
        </authorList>
    </citation>
    <scope>NUCLEOTIDE SEQUENCE [LARGE SCALE GENOMIC DNA]</scope>
    <source>
        <strain evidence="12 13">MC09</strain>
    </source>
</reference>
<dbReference type="GO" id="GO:0006310">
    <property type="term" value="P:DNA recombination"/>
    <property type="evidence" value="ECO:0007669"/>
    <property type="project" value="UniProtKB-KW"/>
</dbReference>
<name>G0A0P4_METMM</name>
<dbReference type="Gene3D" id="1.10.150.130">
    <property type="match status" value="1"/>
</dbReference>
<dbReference type="PANTHER" id="PTHR30349:SF64">
    <property type="entry name" value="PROPHAGE INTEGRASE INTD-RELATED"/>
    <property type="match status" value="1"/>
</dbReference>
<dbReference type="InterPro" id="IPR013762">
    <property type="entry name" value="Integrase-like_cat_sf"/>
</dbReference>
<dbReference type="InterPro" id="IPR002104">
    <property type="entry name" value="Integrase_catalytic"/>
</dbReference>
<reference evidence="13" key="3">
    <citation type="submission" date="2011-05" db="EMBL/GenBank/DDBJ databases">
        <title>Complete sequence of Methylomonas methanica MC09.</title>
        <authorList>
            <consortium name="US DOE Joint Genome Institute"/>
            <person name="Lucas S."/>
            <person name="Han J."/>
            <person name="Lapidus A."/>
            <person name="Cheng J.-F."/>
            <person name="Goodwin L."/>
            <person name="Pitluck S."/>
            <person name="Peters L."/>
            <person name="Mikhailova N."/>
            <person name="Teshima H."/>
            <person name="Han C."/>
            <person name="Tapia R."/>
            <person name="Land M."/>
            <person name="Hauser L."/>
            <person name="Kyrpides N."/>
            <person name="Ivanova N."/>
            <person name="Pagani I."/>
            <person name="Stein L."/>
            <person name="Woyke T."/>
        </authorList>
    </citation>
    <scope>NUCLEOTIDE SEQUENCE [LARGE SCALE GENOMIC DNA]</scope>
    <source>
        <strain evidence="13">MC09</strain>
    </source>
</reference>
<comment type="subunit">
    <text evidence="8">Forms a cyclic heterotetrameric complex composed of two molecules of XerC and two molecules of XerD.</text>
</comment>
<evidence type="ECO:0000256" key="9">
    <source>
        <dbReference type="PROSITE-ProRule" id="PRU01248"/>
    </source>
</evidence>
<dbReference type="GO" id="GO:0003677">
    <property type="term" value="F:DNA binding"/>
    <property type="evidence" value="ECO:0007669"/>
    <property type="project" value="UniProtKB-UniRule"/>
</dbReference>
<dbReference type="EMBL" id="CP002738">
    <property type="protein sequence ID" value="AEF99978.1"/>
    <property type="molecule type" value="Genomic_DNA"/>
</dbReference>
<dbReference type="PANTHER" id="PTHR30349">
    <property type="entry name" value="PHAGE INTEGRASE-RELATED"/>
    <property type="match status" value="1"/>
</dbReference>
<evidence type="ECO:0000256" key="5">
    <source>
        <dbReference type="ARBA" id="ARBA00023125"/>
    </source>
</evidence>
<evidence type="ECO:0000256" key="6">
    <source>
        <dbReference type="ARBA" id="ARBA00023172"/>
    </source>
</evidence>
<sequence>MQNPSNNPPKLLDQVRDKIRLKHYSIRTEQAYTDWIKRYILYFGKRHPRDMGASEVERFLTHLAVEGKVAASTQNQAKAALLFLYKEVLTIELPWLDNVEQAKAPKRLPVVLNRDEIQAILLRLSGTPHLIASLLYGTGMRIMECLRLRVQDVDFKRREILIRDGKGAKDRVTVLPASLTPALQAHLSKVRELHVTDLAQGYGAVYLPHALARKYPNAAREWIWQYVFPAPRLSTDPRSGEVRRHHIQEQAIQRAVKQAARDADLNKAATPHTFRHSFATHLLESGYDIRTVQELLGHADVSTTMIYTHVLNKGGKGVTSPLDGLML</sequence>
<dbReference type="Pfam" id="PF13495">
    <property type="entry name" value="Phage_int_SAM_4"/>
    <property type="match status" value="1"/>
</dbReference>
<dbReference type="NCBIfam" id="TIGR02249">
    <property type="entry name" value="integrase_gron"/>
    <property type="match status" value="1"/>
</dbReference>
<dbReference type="AlphaFoldDB" id="G0A0P4"/>
<dbReference type="Proteomes" id="UP000008888">
    <property type="component" value="Chromosome"/>
</dbReference>
<dbReference type="PROSITE" id="PS51900">
    <property type="entry name" value="CB"/>
    <property type="match status" value="1"/>
</dbReference>
<evidence type="ECO:0000259" key="10">
    <source>
        <dbReference type="PROSITE" id="PS51898"/>
    </source>
</evidence>
<dbReference type="RefSeq" id="WP_013818233.1">
    <property type="nucleotide sequence ID" value="NC_015572.1"/>
</dbReference>
<dbReference type="HOGENOM" id="CLU_027562_37_0_6"/>
<feature type="domain" description="Tyr recombinase" evidence="10">
    <location>
        <begin position="107"/>
        <end position="320"/>
    </location>
</feature>